<keyword evidence="2" id="KW-1185">Reference proteome</keyword>
<reference evidence="1 2" key="1">
    <citation type="submission" date="2019-09" db="EMBL/GenBank/DDBJ databases">
        <title>Geobacter sp. Red96, a novel strain isolated from paddy soil.</title>
        <authorList>
            <person name="Xu Z."/>
            <person name="Masuda Y."/>
            <person name="Itoh H."/>
            <person name="Senoo K."/>
        </authorList>
    </citation>
    <scope>NUCLEOTIDE SEQUENCE [LARGE SCALE GENOMIC DNA]</scope>
    <source>
        <strain evidence="1 2">Red96</strain>
    </source>
</reference>
<protein>
    <submittedName>
        <fullName evidence="1">Uncharacterized protein</fullName>
    </submittedName>
</protein>
<organism evidence="1 2">
    <name type="scientific">Oryzomonas japonica</name>
    <dbReference type="NCBI Taxonomy" id="2603858"/>
    <lineage>
        <taxon>Bacteria</taxon>
        <taxon>Pseudomonadati</taxon>
        <taxon>Thermodesulfobacteriota</taxon>
        <taxon>Desulfuromonadia</taxon>
        <taxon>Geobacterales</taxon>
        <taxon>Geobacteraceae</taxon>
        <taxon>Oryzomonas</taxon>
    </lineage>
</organism>
<evidence type="ECO:0000313" key="1">
    <source>
        <dbReference type="EMBL" id="KAB0667513.1"/>
    </source>
</evidence>
<dbReference type="RefSeq" id="WP_151126773.1">
    <property type="nucleotide sequence ID" value="NZ_VZQZ01000001.1"/>
</dbReference>
<dbReference type="Proteomes" id="UP000420562">
    <property type="component" value="Unassembled WGS sequence"/>
</dbReference>
<comment type="caution">
    <text evidence="1">The sequence shown here is derived from an EMBL/GenBank/DDBJ whole genome shotgun (WGS) entry which is preliminary data.</text>
</comment>
<sequence>MKIYLFDPETGLYLGQDYADTSSFSGICELPENATTTKPPEGGPDQVAVMNRQTMEWELRRKPLQKKH</sequence>
<name>A0A7J4ZVP0_9BACT</name>
<accession>A0A7J4ZVP0</accession>
<evidence type="ECO:0000313" key="2">
    <source>
        <dbReference type="Proteomes" id="UP000420562"/>
    </source>
</evidence>
<gene>
    <name evidence="1" type="ORF">F6V25_02095</name>
</gene>
<dbReference type="EMBL" id="VZQZ01000001">
    <property type="protein sequence ID" value="KAB0667513.1"/>
    <property type="molecule type" value="Genomic_DNA"/>
</dbReference>
<dbReference type="AlphaFoldDB" id="A0A7J4ZVP0"/>
<proteinExistence type="predicted"/>